<gene>
    <name evidence="2" type="ordered locus">AMED_0535</name>
</gene>
<evidence type="ECO:0000313" key="3">
    <source>
        <dbReference type="Proteomes" id="UP000000328"/>
    </source>
</evidence>
<name>A0A0H3CWE0_AMYMU</name>
<dbReference type="OrthoDB" id="3624387at2"/>
<proteinExistence type="predicted"/>
<dbReference type="KEGG" id="amd:AMED_0535"/>
<dbReference type="eggNOG" id="ENOG502ZJJ7">
    <property type="taxonomic scope" value="Bacteria"/>
</dbReference>
<dbReference type="PATRIC" id="fig|749927.5.peg.558"/>
<protein>
    <recommendedName>
        <fullName evidence="4">PE domain-containing protein</fullName>
    </recommendedName>
</protein>
<feature type="region of interest" description="Disordered" evidence="1">
    <location>
        <begin position="1"/>
        <end position="36"/>
    </location>
</feature>
<reference evidence="2 3" key="1">
    <citation type="journal article" date="2010" name="Cell Res.">
        <title>Complete genome sequence of the rifamycin SV-producing Amycolatopsis mediterranei U32 revealed its genetic characteristics in phylogeny and metabolism.</title>
        <authorList>
            <person name="Zhao W."/>
            <person name="Zhong Y."/>
            <person name="Yuan H."/>
            <person name="Wang J."/>
            <person name="Zheng H."/>
            <person name="Wang Y."/>
            <person name="Cen X."/>
            <person name="Xu F."/>
            <person name="Bai J."/>
            <person name="Han X."/>
            <person name="Lu G."/>
            <person name="Zhu Y."/>
            <person name="Shao Z."/>
            <person name="Yan H."/>
            <person name="Li C."/>
            <person name="Peng N."/>
            <person name="Zhang Z."/>
            <person name="Zhang Y."/>
            <person name="Lin W."/>
            <person name="Fan Y."/>
            <person name="Qin Z."/>
            <person name="Hu Y."/>
            <person name="Zhu B."/>
            <person name="Wang S."/>
            <person name="Ding X."/>
            <person name="Zhao G.P."/>
        </authorList>
    </citation>
    <scope>NUCLEOTIDE SEQUENCE [LARGE SCALE GENOMIC DNA]</scope>
    <source>
        <strain evidence="3">U-32</strain>
    </source>
</reference>
<sequence length="137" mass="14683">MAEGPVYDPSGDWQLPGPNGVRGAGSYGDGGGAGAGFEYDEETLRELMHEWHDLAREFQEDREQARAIATTHGPGLEYASAGNAERIRASGDALDTALQQRAEYCRAMAEKFAKALGKYAATEETQASEIKQTGGTL</sequence>
<evidence type="ECO:0008006" key="4">
    <source>
        <dbReference type="Google" id="ProtNLM"/>
    </source>
</evidence>
<dbReference type="HOGENOM" id="CLU_127675_0_0_11"/>
<dbReference type="Proteomes" id="UP000000328">
    <property type="component" value="Chromosome"/>
</dbReference>
<evidence type="ECO:0000256" key="1">
    <source>
        <dbReference type="SAM" id="MobiDB-lite"/>
    </source>
</evidence>
<dbReference type="AlphaFoldDB" id="A0A0H3CWE0"/>
<dbReference type="EMBL" id="CP002000">
    <property type="protein sequence ID" value="ADJ42355.1"/>
    <property type="molecule type" value="Genomic_DNA"/>
</dbReference>
<accession>A0A0H3CWE0</accession>
<feature type="compositionally biased region" description="Gly residues" evidence="1">
    <location>
        <begin position="20"/>
        <end position="35"/>
    </location>
</feature>
<evidence type="ECO:0000313" key="2">
    <source>
        <dbReference type="EMBL" id="ADJ42355.1"/>
    </source>
</evidence>
<organism evidence="2 3">
    <name type="scientific">Amycolatopsis mediterranei (strain U-32)</name>
    <dbReference type="NCBI Taxonomy" id="749927"/>
    <lineage>
        <taxon>Bacteria</taxon>
        <taxon>Bacillati</taxon>
        <taxon>Actinomycetota</taxon>
        <taxon>Actinomycetes</taxon>
        <taxon>Pseudonocardiales</taxon>
        <taxon>Pseudonocardiaceae</taxon>
        <taxon>Amycolatopsis</taxon>
    </lineage>
</organism>